<dbReference type="OMA" id="QICKSFF"/>
<dbReference type="GO" id="GO:0060090">
    <property type="term" value="F:molecular adaptor activity"/>
    <property type="evidence" value="ECO:0007669"/>
    <property type="project" value="TreeGrafter"/>
</dbReference>
<dbReference type="PROSITE" id="PS50031">
    <property type="entry name" value="EH"/>
    <property type="match status" value="1"/>
</dbReference>
<dbReference type="GO" id="GO:0150007">
    <property type="term" value="P:clathrin-dependent synaptic vesicle endocytosis"/>
    <property type="evidence" value="ECO:0007669"/>
    <property type="project" value="TreeGrafter"/>
</dbReference>
<dbReference type="Ensembl" id="ENSEEET00000000788.2">
    <property type="protein sequence ID" value="ENSEEEP00000000771.2"/>
    <property type="gene ID" value="ENSEEEG00000000527.2"/>
</dbReference>
<feature type="domain" description="EF-hand" evidence="3">
    <location>
        <begin position="63"/>
        <end position="98"/>
    </location>
</feature>
<dbReference type="GO" id="GO:0042734">
    <property type="term" value="C:presynaptic membrane"/>
    <property type="evidence" value="ECO:0007669"/>
    <property type="project" value="TreeGrafter"/>
</dbReference>
<dbReference type="CDD" id="cd00052">
    <property type="entry name" value="EH"/>
    <property type="match status" value="1"/>
</dbReference>
<keyword evidence="5" id="KW-1185">Reference proteome</keyword>
<evidence type="ECO:0000259" key="3">
    <source>
        <dbReference type="PROSITE" id="PS50222"/>
    </source>
</evidence>
<evidence type="ECO:0000313" key="5">
    <source>
        <dbReference type="Proteomes" id="UP000314983"/>
    </source>
</evidence>
<dbReference type="AlphaFoldDB" id="A0A4W4DNU7"/>
<reference evidence="4" key="3">
    <citation type="submission" date="2020-05" db="EMBL/GenBank/DDBJ databases">
        <title>Electrophorus electricus (electric eel) genome, fEleEle1, primary haplotype.</title>
        <authorList>
            <person name="Myers G."/>
            <person name="Meyer A."/>
            <person name="Fedrigo O."/>
            <person name="Formenti G."/>
            <person name="Rhie A."/>
            <person name="Tracey A."/>
            <person name="Sims Y."/>
            <person name="Jarvis E.D."/>
        </authorList>
    </citation>
    <scope>NUCLEOTIDE SEQUENCE [LARGE SCALE GENOMIC DNA]</scope>
</reference>
<dbReference type="PANTHER" id="PTHR11216">
    <property type="entry name" value="EH DOMAIN"/>
    <property type="match status" value="1"/>
</dbReference>
<dbReference type="InterPro" id="IPR011992">
    <property type="entry name" value="EF-hand-dom_pair"/>
</dbReference>
<name>A0A4W4DNU7_ELEEL</name>
<dbReference type="GO" id="GO:0005509">
    <property type="term" value="F:calcium ion binding"/>
    <property type="evidence" value="ECO:0007669"/>
    <property type="project" value="InterPro"/>
</dbReference>
<feature type="domain" description="EH" evidence="2">
    <location>
        <begin position="31"/>
        <end position="119"/>
    </location>
</feature>
<proteinExistence type="predicted"/>
<evidence type="ECO:0000313" key="4">
    <source>
        <dbReference type="Ensembl" id="ENSEEEP00000000771.2"/>
    </source>
</evidence>
<dbReference type="Proteomes" id="UP000314983">
    <property type="component" value="Chromosome 8"/>
</dbReference>
<reference evidence="5" key="2">
    <citation type="journal article" date="2017" name="Sci. Adv.">
        <title>A tail of two voltages: Proteomic comparison of the three electric organs of the electric eel.</title>
        <authorList>
            <person name="Traeger L.L."/>
            <person name="Sabat G."/>
            <person name="Barrett-Wilt G.A."/>
            <person name="Wells G.B."/>
            <person name="Sussman M.R."/>
        </authorList>
    </citation>
    <scope>NUCLEOTIDE SEQUENCE [LARGE SCALE GENOMIC DNA]</scope>
</reference>
<dbReference type="GeneTree" id="ENSGT00940000155936"/>
<keyword evidence="1" id="KW-0472">Membrane</keyword>
<evidence type="ECO:0000259" key="2">
    <source>
        <dbReference type="PROSITE" id="PS50031"/>
    </source>
</evidence>
<dbReference type="PROSITE" id="PS50222">
    <property type="entry name" value="EF_HAND_2"/>
    <property type="match status" value="1"/>
</dbReference>
<dbReference type="InterPro" id="IPR002048">
    <property type="entry name" value="EF_hand_dom"/>
</dbReference>
<evidence type="ECO:0008006" key="6">
    <source>
        <dbReference type="Google" id="ProtNLM"/>
    </source>
</evidence>
<dbReference type="PANTHER" id="PTHR11216:SF29">
    <property type="entry name" value="INTERSECTIN-2"/>
    <property type="match status" value="1"/>
</dbReference>
<reference evidence="4" key="5">
    <citation type="submission" date="2025-09" db="UniProtKB">
        <authorList>
            <consortium name="Ensembl"/>
        </authorList>
    </citation>
    <scope>IDENTIFICATION</scope>
</reference>
<dbReference type="InterPro" id="IPR000261">
    <property type="entry name" value="EH_dom"/>
</dbReference>
<evidence type="ECO:0000256" key="1">
    <source>
        <dbReference type="SAM" id="Phobius"/>
    </source>
</evidence>
<keyword evidence="1" id="KW-0812">Transmembrane</keyword>
<dbReference type="SUPFAM" id="SSF47473">
    <property type="entry name" value="EF-hand"/>
    <property type="match status" value="1"/>
</dbReference>
<dbReference type="SMART" id="SM00027">
    <property type="entry name" value="EH"/>
    <property type="match status" value="1"/>
</dbReference>
<organism evidence="4 5">
    <name type="scientific">Electrophorus electricus</name>
    <name type="common">Electric eel</name>
    <name type="synonym">Gymnotus electricus</name>
    <dbReference type="NCBI Taxonomy" id="8005"/>
    <lineage>
        <taxon>Eukaryota</taxon>
        <taxon>Metazoa</taxon>
        <taxon>Chordata</taxon>
        <taxon>Craniata</taxon>
        <taxon>Vertebrata</taxon>
        <taxon>Euteleostomi</taxon>
        <taxon>Actinopterygii</taxon>
        <taxon>Neopterygii</taxon>
        <taxon>Teleostei</taxon>
        <taxon>Ostariophysi</taxon>
        <taxon>Gymnotiformes</taxon>
        <taxon>Gymnotoidei</taxon>
        <taxon>Gymnotidae</taxon>
        <taxon>Electrophorus</taxon>
    </lineage>
</organism>
<dbReference type="Pfam" id="PF12763">
    <property type="entry name" value="EH"/>
    <property type="match status" value="1"/>
</dbReference>
<dbReference type="GO" id="GO:0097708">
    <property type="term" value="C:intracellular vesicle"/>
    <property type="evidence" value="ECO:0007669"/>
    <property type="project" value="TreeGrafter"/>
</dbReference>
<reference evidence="5" key="1">
    <citation type="journal article" date="2014" name="Science">
        <title>Nonhuman genetics. Genomic basis for the convergent evolution of electric organs.</title>
        <authorList>
            <person name="Gallant J.R."/>
            <person name="Traeger L.L."/>
            <person name="Volkening J.D."/>
            <person name="Moffett H."/>
            <person name="Chen P.H."/>
            <person name="Novina C.D."/>
            <person name="Phillips G.N.Jr."/>
            <person name="Anand R."/>
            <person name="Wells G.B."/>
            <person name="Pinch M."/>
            <person name="Guth R."/>
            <person name="Unguez G.A."/>
            <person name="Albert J.S."/>
            <person name="Zakon H.H."/>
            <person name="Samanta M.P."/>
            <person name="Sussman M.R."/>
        </authorList>
    </citation>
    <scope>NUCLEOTIDE SEQUENCE [LARGE SCALE GENOMIC DNA]</scope>
</reference>
<dbReference type="STRING" id="8005.ENSEEEP00000000771"/>
<accession>A0A4W4DNU7</accession>
<reference evidence="4" key="4">
    <citation type="submission" date="2025-08" db="UniProtKB">
        <authorList>
            <consortium name="Ensembl"/>
        </authorList>
    </citation>
    <scope>IDENTIFICATION</scope>
</reference>
<protein>
    <recommendedName>
        <fullName evidence="6">EH domain-containing protein</fullName>
    </recommendedName>
</protein>
<sequence length="141" mass="15326">MWSSDSVSDDPVTLVCFLSTPYLVSFILNIERGKHDKQFDSLTPTLGYVSGDQARNFFLQSGLPASVLAEIWALADTGGDGRMDRLEFSIAMKLIKLQLQGHPLPSSLPTIMKQTPAPAMTSSARFGRHHPTVSVCVCTGV</sequence>
<dbReference type="Gene3D" id="1.10.238.10">
    <property type="entry name" value="EF-hand"/>
    <property type="match status" value="1"/>
</dbReference>
<dbReference type="FunFam" id="1.10.238.10:FF:000055">
    <property type="entry name" value="Intersectin-1 isoform 1"/>
    <property type="match status" value="1"/>
</dbReference>
<keyword evidence="1" id="KW-1133">Transmembrane helix</keyword>
<dbReference type="GO" id="GO:0005737">
    <property type="term" value="C:cytoplasm"/>
    <property type="evidence" value="ECO:0007669"/>
    <property type="project" value="TreeGrafter"/>
</dbReference>
<feature type="transmembrane region" description="Helical" evidence="1">
    <location>
        <begin position="12"/>
        <end position="30"/>
    </location>
</feature>